<dbReference type="EMBL" id="OU896717">
    <property type="protein sequence ID" value="CAH1118688.1"/>
    <property type="molecule type" value="Genomic_DNA"/>
</dbReference>
<dbReference type="InterPro" id="IPR011697">
    <property type="entry name" value="Peptidase_C26"/>
</dbReference>
<comment type="similarity">
    <text evidence="2">Belongs to the peptidase C26 family.</text>
</comment>
<dbReference type="GO" id="GO:0046900">
    <property type="term" value="P:tetrahydrofolylpolyglutamate metabolic process"/>
    <property type="evidence" value="ECO:0007669"/>
    <property type="project" value="TreeGrafter"/>
</dbReference>
<organism evidence="9 10">
    <name type="scientific">Phaedon cochleariae</name>
    <name type="common">Mustard beetle</name>
    <dbReference type="NCBI Taxonomy" id="80249"/>
    <lineage>
        <taxon>Eukaryota</taxon>
        <taxon>Metazoa</taxon>
        <taxon>Ecdysozoa</taxon>
        <taxon>Arthropoda</taxon>
        <taxon>Hexapoda</taxon>
        <taxon>Insecta</taxon>
        <taxon>Pterygota</taxon>
        <taxon>Neoptera</taxon>
        <taxon>Endopterygota</taxon>
        <taxon>Coleoptera</taxon>
        <taxon>Polyphaga</taxon>
        <taxon>Cucujiformia</taxon>
        <taxon>Chrysomeloidea</taxon>
        <taxon>Chrysomelidae</taxon>
        <taxon>Chrysomelinae</taxon>
        <taxon>Chrysomelini</taxon>
        <taxon>Phaedon</taxon>
    </lineage>
</organism>
<dbReference type="GO" id="GO:0005576">
    <property type="term" value="C:extracellular region"/>
    <property type="evidence" value="ECO:0007669"/>
    <property type="project" value="UniProtKB-SubCell"/>
</dbReference>
<dbReference type="GO" id="GO:0005773">
    <property type="term" value="C:vacuole"/>
    <property type="evidence" value="ECO:0007669"/>
    <property type="project" value="TreeGrafter"/>
</dbReference>
<evidence type="ECO:0000313" key="9">
    <source>
        <dbReference type="EMBL" id="CAH1118688.1"/>
    </source>
</evidence>
<dbReference type="SUPFAM" id="SSF52317">
    <property type="entry name" value="Class I glutamine amidotransferase-like"/>
    <property type="match status" value="1"/>
</dbReference>
<dbReference type="PANTHER" id="PTHR11315">
    <property type="entry name" value="PROTEASE FAMILY C26 GAMMA-GLUTAMYL HYDROLASE"/>
    <property type="match status" value="1"/>
</dbReference>
<comment type="catalytic activity">
    <reaction evidence="7">
        <text>(6S)-5,6,7,8-tetrahydrofolyl-(gamma-L-Glu)(n) + (n-1) H2O = (6S)-5,6,7,8-tetrahydrofolate + (n-1) L-glutamate</text>
        <dbReference type="Rhea" id="RHEA:56784"/>
        <dbReference type="Rhea" id="RHEA-COMP:14738"/>
        <dbReference type="ChEBI" id="CHEBI:15377"/>
        <dbReference type="ChEBI" id="CHEBI:29985"/>
        <dbReference type="ChEBI" id="CHEBI:57453"/>
        <dbReference type="ChEBI" id="CHEBI:141005"/>
        <dbReference type="EC" id="3.4.19.9"/>
    </reaction>
</comment>
<name>A0A9P0DJ00_PHACE</name>
<dbReference type="PROSITE" id="PS51275">
    <property type="entry name" value="PEPTIDASE_C26_GGH"/>
    <property type="match status" value="1"/>
</dbReference>
<dbReference type="FunFam" id="3.40.50.880:FF:000024">
    <property type="entry name" value="Folate gamma-glutamyl hydrolase"/>
    <property type="match status" value="1"/>
</dbReference>
<evidence type="ECO:0000313" key="10">
    <source>
        <dbReference type="Proteomes" id="UP001153737"/>
    </source>
</evidence>
<evidence type="ECO:0000256" key="4">
    <source>
        <dbReference type="ARBA" id="ARBA00022729"/>
    </source>
</evidence>
<feature type="signal peptide" evidence="8">
    <location>
        <begin position="1"/>
        <end position="16"/>
    </location>
</feature>
<evidence type="ECO:0000256" key="5">
    <source>
        <dbReference type="ARBA" id="ARBA00022801"/>
    </source>
</evidence>
<evidence type="ECO:0000256" key="2">
    <source>
        <dbReference type="ARBA" id="ARBA00011083"/>
    </source>
</evidence>
<evidence type="ECO:0000256" key="7">
    <source>
        <dbReference type="PROSITE-ProRule" id="PRU00607"/>
    </source>
</evidence>
<protein>
    <recommendedName>
        <fullName evidence="7">folate gamma-glutamyl hydrolase</fullName>
        <ecNumber evidence="7">3.4.19.9</ecNumber>
    </recommendedName>
</protein>
<dbReference type="PANTHER" id="PTHR11315:SF0">
    <property type="entry name" value="FOLATE GAMMA-GLUTAMYL HYDROLASE"/>
    <property type="match status" value="1"/>
</dbReference>
<keyword evidence="10" id="KW-1185">Reference proteome</keyword>
<feature type="active site" description="Nucleophile" evidence="6 7">
    <location>
        <position position="121"/>
    </location>
</feature>
<dbReference type="Pfam" id="PF07722">
    <property type="entry name" value="Peptidase_C26"/>
    <property type="match status" value="1"/>
</dbReference>
<dbReference type="EC" id="3.4.19.9" evidence="7"/>
<feature type="active site" evidence="7">
    <location>
        <position position="230"/>
    </location>
</feature>
<reference evidence="9" key="2">
    <citation type="submission" date="2022-10" db="EMBL/GenBank/DDBJ databases">
        <authorList>
            <consortium name="ENA_rothamsted_submissions"/>
            <consortium name="culmorum"/>
            <person name="King R."/>
        </authorList>
    </citation>
    <scope>NUCLEOTIDE SEQUENCE</scope>
</reference>
<dbReference type="Gene3D" id="3.40.50.880">
    <property type="match status" value="1"/>
</dbReference>
<dbReference type="PROSITE" id="PS51273">
    <property type="entry name" value="GATASE_TYPE_1"/>
    <property type="match status" value="1"/>
</dbReference>
<dbReference type="Proteomes" id="UP001153737">
    <property type="component" value="Chromosome 11"/>
</dbReference>
<dbReference type="GO" id="GO:0034722">
    <property type="term" value="F:gamma-glutamyl-peptidase activity"/>
    <property type="evidence" value="ECO:0007669"/>
    <property type="project" value="UniProtKB-UniRule"/>
</dbReference>
<evidence type="ECO:0000256" key="3">
    <source>
        <dbReference type="ARBA" id="ARBA00022525"/>
    </source>
</evidence>
<gene>
    <name evidence="9" type="ORF">PHAECO_LOCUS2677</name>
</gene>
<comment type="subcellular location">
    <subcellularLocation>
        <location evidence="1">Secreted</location>
        <location evidence="1">Extracellular space</location>
    </subcellularLocation>
</comment>
<dbReference type="AlphaFoldDB" id="A0A9P0DJ00"/>
<reference evidence="9" key="1">
    <citation type="submission" date="2022-01" db="EMBL/GenBank/DDBJ databases">
        <authorList>
            <person name="King R."/>
        </authorList>
    </citation>
    <scope>NUCLEOTIDE SEQUENCE</scope>
</reference>
<evidence type="ECO:0000256" key="6">
    <source>
        <dbReference type="PIRSR" id="PIRSR615527-1"/>
    </source>
</evidence>
<keyword evidence="5 7" id="KW-0378">Hydrolase</keyword>
<proteinExistence type="inferred from homology"/>
<dbReference type="InterPro" id="IPR015527">
    <property type="entry name" value="Pept_C26_g-glut_hydrolase"/>
</dbReference>
<sequence length="314" mass="35766">MLRLLLILAVLGANHATNRPIIGIITQPMDNTVNQYQYDTYIAASYVKFLELAGARVMPIWLNQTTDYYRRVVKYTNGVLFPGGSAPFDTPGGYGEAAREIYKLAVEANDQGIYYPLWGTCLGFEVLPFAETGIDLRVSCLMEEVGIPLDFVPGFKDSRMYQEIPDHLVDILVEENVTFNYHELCFTRQSMYQHGALKWRTLSTNIDSNGLNFISSFEHEDYPFYGVQFHPEKPIFEFKEGVGIPHTVDSIQVAQYYSNFFVNEARKNDNAFPNSTAAVQSLIYNFCASFTAVNNSYYFQSYGFHESDYSNLLI</sequence>
<dbReference type="InterPro" id="IPR029062">
    <property type="entry name" value="Class_I_gatase-like"/>
</dbReference>
<keyword evidence="3" id="KW-0964">Secreted</keyword>
<keyword evidence="4 8" id="KW-0732">Signal</keyword>
<evidence type="ECO:0000256" key="1">
    <source>
        <dbReference type="ARBA" id="ARBA00004239"/>
    </source>
</evidence>
<evidence type="ECO:0000256" key="8">
    <source>
        <dbReference type="SAM" id="SignalP"/>
    </source>
</evidence>
<feature type="chain" id="PRO_5040263725" description="folate gamma-glutamyl hydrolase" evidence="8">
    <location>
        <begin position="17"/>
        <end position="314"/>
    </location>
</feature>
<dbReference type="OrthoDB" id="64220at2759"/>
<feature type="active site" description="Proton donor" evidence="6">
    <location>
        <position position="230"/>
    </location>
</feature>
<accession>A0A9P0DJ00</accession>